<dbReference type="EMBL" id="BGPR01025733">
    <property type="protein sequence ID" value="GBN94887.1"/>
    <property type="molecule type" value="Genomic_DNA"/>
</dbReference>
<name>A0A4Y2T010_ARAVE</name>
<sequence length="600" mass="66651">MSKGNNFVDNLSKSLSPSFIMPKPVDTSTIADAGAKTTKGPGTGSQSRVIPNIEDIFKKVNNLNLDKDLTEFLVSSLQDLSKLFIAKARDIRAAVRDGIIENFMLPIVDKFAGRKTSLMATIFDLKAENVDTDLVFYQAKVRECENTIEGLKAKLQLVSTDLSDAKDELKKTSSALVETAKEVRTLIDQPRPSYTEMLKSSPVALSNAPVISKGDNHAVLLRPMKPSTSEENIKVIENVLTARNSVTRISRIGKVSQGGLIIEAPTEADLQALEAEIGCLPNLEERFTVSRPKRRRPQIIILGVDNSIDKDRPLKGLLAKNHFLADSKNHALIDIIFPIKARRSTNRGRSLNCINILDLEDLFTGLKGVFQAELAPINFAVGWALEGGFKVNIYTDSSIQFLKKSDVKSGFINDIKSNVFRALGLVGLSWVKAHAGIPGNELADQFAKSAITEGNFLDIPAPYSFLKKYIKNIILSDWQQHWGESDTGVRVREYVPFVDFNLLTHNRYLLFFIFGHGPFPAYLFRFKILNSPNCVCDGLGDPDHFVFDCPHTKDFHLTCPSGIFKPDCFSSVLKNVGSLRRLQEICVISNRICNELKSFN</sequence>
<dbReference type="InterPro" id="IPR002156">
    <property type="entry name" value="RNaseH_domain"/>
</dbReference>
<evidence type="ECO:0000313" key="7">
    <source>
        <dbReference type="Proteomes" id="UP000499080"/>
    </source>
</evidence>
<accession>A0A4Y2T010</accession>
<evidence type="ECO:0000313" key="5">
    <source>
        <dbReference type="EMBL" id="GBN94860.1"/>
    </source>
</evidence>
<dbReference type="PROSITE" id="PS50879">
    <property type="entry name" value="RNASE_H_1"/>
    <property type="match status" value="1"/>
</dbReference>
<proteinExistence type="predicted"/>
<dbReference type="Pfam" id="PF00075">
    <property type="entry name" value="RNase_H"/>
    <property type="match status" value="1"/>
</dbReference>
<dbReference type="OrthoDB" id="6437659at2759"/>
<dbReference type="AlphaFoldDB" id="A0A4Y2T010"/>
<dbReference type="GO" id="GO:0003676">
    <property type="term" value="F:nucleic acid binding"/>
    <property type="evidence" value="ECO:0007669"/>
    <property type="project" value="InterPro"/>
</dbReference>
<dbReference type="Gene3D" id="3.30.420.10">
    <property type="entry name" value="Ribonuclease H-like superfamily/Ribonuclease H"/>
    <property type="match status" value="1"/>
</dbReference>
<keyword evidence="1" id="KW-0175">Coiled coil</keyword>
<evidence type="ECO:0000313" key="6">
    <source>
        <dbReference type="EMBL" id="GBN94887.1"/>
    </source>
</evidence>
<dbReference type="SUPFAM" id="SSF53098">
    <property type="entry name" value="Ribonuclease H-like"/>
    <property type="match status" value="1"/>
</dbReference>
<comment type="caution">
    <text evidence="4">The sequence shown here is derived from an EMBL/GenBank/DDBJ whole genome shotgun (WGS) entry which is preliminary data.</text>
</comment>
<protein>
    <recommendedName>
        <fullName evidence="2">RNase H type-1 domain-containing protein</fullName>
    </recommendedName>
</protein>
<feature type="domain" description="RNase H type-1" evidence="2">
    <location>
        <begin position="296"/>
        <end position="452"/>
    </location>
</feature>
<dbReference type="InterPro" id="IPR012337">
    <property type="entry name" value="RNaseH-like_sf"/>
</dbReference>
<organism evidence="4 7">
    <name type="scientific">Araneus ventricosus</name>
    <name type="common">Orbweaver spider</name>
    <name type="synonym">Epeira ventricosa</name>
    <dbReference type="NCBI Taxonomy" id="182803"/>
    <lineage>
        <taxon>Eukaryota</taxon>
        <taxon>Metazoa</taxon>
        <taxon>Ecdysozoa</taxon>
        <taxon>Arthropoda</taxon>
        <taxon>Chelicerata</taxon>
        <taxon>Arachnida</taxon>
        <taxon>Araneae</taxon>
        <taxon>Araneomorphae</taxon>
        <taxon>Entelegynae</taxon>
        <taxon>Araneoidea</taxon>
        <taxon>Araneidae</taxon>
        <taxon>Araneus</taxon>
    </lineage>
</organism>
<dbReference type="EMBL" id="BGPR01025721">
    <property type="protein sequence ID" value="GBN94860.1"/>
    <property type="molecule type" value="Genomic_DNA"/>
</dbReference>
<reference evidence="4 7" key="1">
    <citation type="journal article" date="2019" name="Sci. Rep.">
        <title>Orb-weaving spider Araneus ventricosus genome elucidates the spidroin gene catalogue.</title>
        <authorList>
            <person name="Kono N."/>
            <person name="Nakamura H."/>
            <person name="Ohtoshi R."/>
            <person name="Moran D.A.P."/>
            <person name="Shinohara A."/>
            <person name="Yoshida Y."/>
            <person name="Fujiwara M."/>
            <person name="Mori M."/>
            <person name="Tomita M."/>
            <person name="Arakawa K."/>
        </authorList>
    </citation>
    <scope>NUCLEOTIDE SEQUENCE [LARGE SCALE GENOMIC DNA]</scope>
</reference>
<dbReference type="EMBL" id="BGPR01024996">
    <property type="protein sequence ID" value="GBN93541.1"/>
    <property type="molecule type" value="Genomic_DNA"/>
</dbReference>
<gene>
    <name evidence="3" type="ORF">AVEN_122852_1</name>
    <name evidence="6" type="ORF">AVEN_169938_1</name>
    <name evidence="4" type="ORF">AVEN_200903_1</name>
    <name evidence="5" type="ORF">AVEN_205570_1</name>
</gene>
<dbReference type="GO" id="GO:0004523">
    <property type="term" value="F:RNA-DNA hybrid ribonuclease activity"/>
    <property type="evidence" value="ECO:0007669"/>
    <property type="project" value="InterPro"/>
</dbReference>
<keyword evidence="7" id="KW-1185">Reference proteome</keyword>
<dbReference type="EMBL" id="BGPR01024995">
    <property type="protein sequence ID" value="GBN93538.1"/>
    <property type="molecule type" value="Genomic_DNA"/>
</dbReference>
<evidence type="ECO:0000259" key="2">
    <source>
        <dbReference type="PROSITE" id="PS50879"/>
    </source>
</evidence>
<evidence type="ECO:0000313" key="3">
    <source>
        <dbReference type="EMBL" id="GBN93538.1"/>
    </source>
</evidence>
<evidence type="ECO:0000313" key="4">
    <source>
        <dbReference type="EMBL" id="GBN93541.1"/>
    </source>
</evidence>
<evidence type="ECO:0000256" key="1">
    <source>
        <dbReference type="SAM" id="Coils"/>
    </source>
</evidence>
<dbReference type="Proteomes" id="UP000499080">
    <property type="component" value="Unassembled WGS sequence"/>
</dbReference>
<dbReference type="InterPro" id="IPR036397">
    <property type="entry name" value="RNaseH_sf"/>
</dbReference>
<feature type="coiled-coil region" evidence="1">
    <location>
        <begin position="134"/>
        <end position="182"/>
    </location>
</feature>